<dbReference type="Proteomes" id="UP000183487">
    <property type="component" value="Unassembled WGS sequence"/>
</dbReference>
<feature type="domain" description="Conserved hypothetical protein CHP02391" evidence="1">
    <location>
        <begin position="40"/>
        <end position="158"/>
    </location>
</feature>
<sequence length="164" mass="18235">MTTAFEIFEQIVRRTKAPAITAPTDATEQPMSPLHPFELRNVHPGMPAKVRKLFDDGHGAEATFHAFKFVEKVVQKHSGSREIGRKLMMNVFGKATPMIKLNGLANPSEEDEQEGYQFMFAGSVAAIRNPGGHEITLSDDPDVCLDHLAFASLLLRRLERAGYK</sequence>
<evidence type="ECO:0000313" key="3">
    <source>
        <dbReference type="Proteomes" id="UP000183487"/>
    </source>
</evidence>
<proteinExistence type="predicted"/>
<dbReference type="EMBL" id="FNKP01000001">
    <property type="protein sequence ID" value="SDQ36300.1"/>
    <property type="molecule type" value="Genomic_DNA"/>
</dbReference>
<dbReference type="InterPro" id="IPR012654">
    <property type="entry name" value="CHP02391"/>
</dbReference>
<protein>
    <submittedName>
        <fullName evidence="2">TIGR02391 family protein</fullName>
    </submittedName>
</protein>
<name>A0A1H1A9P2_9BURK</name>
<gene>
    <name evidence="2" type="ORF">SAMN05443245_1089</name>
</gene>
<evidence type="ECO:0000259" key="1">
    <source>
        <dbReference type="Pfam" id="PF09509"/>
    </source>
</evidence>
<evidence type="ECO:0000313" key="2">
    <source>
        <dbReference type="EMBL" id="SDQ36300.1"/>
    </source>
</evidence>
<dbReference type="AlphaFoldDB" id="A0A1H1A9P2"/>
<keyword evidence="3" id="KW-1185">Reference proteome</keyword>
<dbReference type="NCBIfam" id="TIGR02391">
    <property type="entry name" value="hypoth_ymh"/>
    <property type="match status" value="1"/>
</dbReference>
<organism evidence="2 3">
    <name type="scientific">Paraburkholderia fungorum</name>
    <dbReference type="NCBI Taxonomy" id="134537"/>
    <lineage>
        <taxon>Bacteria</taxon>
        <taxon>Pseudomonadati</taxon>
        <taxon>Pseudomonadota</taxon>
        <taxon>Betaproteobacteria</taxon>
        <taxon>Burkholderiales</taxon>
        <taxon>Burkholderiaceae</taxon>
        <taxon>Paraburkholderia</taxon>
    </lineage>
</organism>
<reference evidence="3" key="1">
    <citation type="submission" date="2016-10" db="EMBL/GenBank/DDBJ databases">
        <authorList>
            <person name="Varghese N."/>
            <person name="Submissions S."/>
        </authorList>
    </citation>
    <scope>NUCLEOTIDE SEQUENCE [LARGE SCALE GENOMIC DNA]</scope>
    <source>
        <strain evidence="3">GAS106B</strain>
    </source>
</reference>
<accession>A0A1H1A9P2</accession>
<dbReference type="Pfam" id="PF09509">
    <property type="entry name" value="Hypoth_Ymh"/>
    <property type="match status" value="1"/>
</dbReference>
<dbReference type="OrthoDB" id="5195054at2"/>